<feature type="transmembrane region" description="Helical" evidence="1">
    <location>
        <begin position="44"/>
        <end position="65"/>
    </location>
</feature>
<feature type="transmembrane region" description="Helical" evidence="1">
    <location>
        <begin position="12"/>
        <end position="32"/>
    </location>
</feature>
<keyword evidence="1" id="KW-0472">Membrane</keyword>
<reference evidence="3" key="1">
    <citation type="submission" date="2016-07" db="EMBL/GenBank/DDBJ databases">
        <authorList>
            <person name="Florea S."/>
            <person name="Webb J.S."/>
            <person name="Jaromczyk J."/>
            <person name="Schardl C.L."/>
        </authorList>
    </citation>
    <scope>NUCLEOTIDE SEQUENCE [LARGE SCALE GENOMIC DNA]</scope>
    <source>
        <strain evidence="3">IPB1</strain>
    </source>
</reference>
<organism evidence="2 3">
    <name type="scientific">Pseudoalteromonas luteoviolacea</name>
    <dbReference type="NCBI Taxonomy" id="43657"/>
    <lineage>
        <taxon>Bacteria</taxon>
        <taxon>Pseudomonadati</taxon>
        <taxon>Pseudomonadota</taxon>
        <taxon>Gammaproteobacteria</taxon>
        <taxon>Alteromonadales</taxon>
        <taxon>Pseudoalteromonadaceae</taxon>
        <taxon>Pseudoalteromonas</taxon>
    </lineage>
</organism>
<dbReference type="AlphaFoldDB" id="A0A1C0TVP3"/>
<name>A0A1C0TVP3_9GAMM</name>
<protein>
    <submittedName>
        <fullName evidence="2">Uncharacterized protein</fullName>
    </submittedName>
</protein>
<evidence type="ECO:0000313" key="2">
    <source>
        <dbReference type="EMBL" id="OCQ23390.1"/>
    </source>
</evidence>
<keyword evidence="1" id="KW-0812">Transmembrane</keyword>
<evidence type="ECO:0000256" key="1">
    <source>
        <dbReference type="SAM" id="Phobius"/>
    </source>
</evidence>
<dbReference type="Proteomes" id="UP000093366">
    <property type="component" value="Unassembled WGS sequence"/>
</dbReference>
<keyword evidence="1" id="KW-1133">Transmembrane helix</keyword>
<comment type="caution">
    <text evidence="2">The sequence shown here is derived from an EMBL/GenBank/DDBJ whole genome shotgun (WGS) entry which is preliminary data.</text>
</comment>
<evidence type="ECO:0000313" key="3">
    <source>
        <dbReference type="Proteomes" id="UP000093366"/>
    </source>
</evidence>
<sequence>MVQKTIINLKAFWIILSFSLILLFFGVASILSQHVSIIDKWSASASWMSFVLTFFAIVVTILFGIQANRLAQKPIEKEMRADIHRIYTEHLLGISEQFEAHISLNFVNVVILIELIIEQAAKSDYKVNENLLGNANRVIEESNSGMIEYQKMSDDAIQQLDRLSFTYTELSIEIEKHKKSILRSRAAAFDLYNASQALEYSMVDYISREVDTDSYESYLGIFPSKRFMSNAKAHLLENKTQEFMRPVYSACRKTLARNSVRNPFQLKNIASDFKSILD</sequence>
<dbReference type="EMBL" id="MAUJ01000001">
    <property type="protein sequence ID" value="OCQ23390.1"/>
    <property type="molecule type" value="Genomic_DNA"/>
</dbReference>
<gene>
    <name evidence="2" type="ORF">A7985_05470</name>
</gene>
<accession>A0A1C0TVP3</accession>
<proteinExistence type="predicted"/>